<dbReference type="CDD" id="cd01189">
    <property type="entry name" value="INT_ICEBs1_C_like"/>
    <property type="match status" value="1"/>
</dbReference>
<name>A0ABX1C8W3_9ACTN</name>
<evidence type="ECO:0000313" key="7">
    <source>
        <dbReference type="EMBL" id="NJQ14368.1"/>
    </source>
</evidence>
<evidence type="ECO:0000259" key="6">
    <source>
        <dbReference type="PROSITE" id="PS51900"/>
    </source>
</evidence>
<evidence type="ECO:0000256" key="2">
    <source>
        <dbReference type="ARBA" id="ARBA00023125"/>
    </source>
</evidence>
<dbReference type="InterPro" id="IPR050090">
    <property type="entry name" value="Tyrosine_recombinase_XerCD"/>
</dbReference>
<dbReference type="InterPro" id="IPR028259">
    <property type="entry name" value="AP2-like_int_N"/>
</dbReference>
<comment type="caution">
    <text evidence="7">The sequence shown here is derived from an EMBL/GenBank/DDBJ whole genome shotgun (WGS) entry which is preliminary data.</text>
</comment>
<dbReference type="Gene3D" id="1.10.443.10">
    <property type="entry name" value="Intergrase catalytic core"/>
    <property type="match status" value="1"/>
</dbReference>
<dbReference type="PANTHER" id="PTHR30349:SF41">
    <property type="entry name" value="INTEGRASE_RECOMBINASE PROTEIN MJ0367-RELATED"/>
    <property type="match status" value="1"/>
</dbReference>
<comment type="similarity">
    <text evidence="1">Belongs to the 'phage' integrase family.</text>
</comment>
<sequence length="391" mass="43779">MLKDPIRKVLHKDGRTRYRLVVDVGTNEAGKRKQLTRTFDTKKQAVTELSRIRHQVQQSTFVAPTKLTVDEWLDTWLTSATREVEAATAANYEDALRPVRTHLGDKALQALTEQDIEGLVDWMLTSGRVRGGKPGTGLGVRSVRLTLGRLRAALNMAVRRQLVPRNVAQYVTIPRKARDAALEAKAERKPWTEEEALPFLRHIAGDRLHAPMLLLLLGLRPAEVCGLRWQDVDLKVGTLQVAMTRTNVERIVVEKAPKTAAGRRRLLLPRVVTEALGSFRTQQAKERLAAGEAYSASGRVVVDELGGAVKTDWLRRRCYRLMETSGVRRVRPYDARHAVLTWLAASGVPDVVVSAWAGHSDLSFTKRVYVHPDVQHLQPAVDRLNAVFDQA</sequence>
<keyword evidence="3" id="KW-0233">DNA recombination</keyword>
<dbReference type="InterPro" id="IPR002104">
    <property type="entry name" value="Integrase_catalytic"/>
</dbReference>
<evidence type="ECO:0000259" key="5">
    <source>
        <dbReference type="PROSITE" id="PS51898"/>
    </source>
</evidence>
<dbReference type="PANTHER" id="PTHR30349">
    <property type="entry name" value="PHAGE INTEGRASE-RELATED"/>
    <property type="match status" value="1"/>
</dbReference>
<evidence type="ECO:0000313" key="8">
    <source>
        <dbReference type="Proteomes" id="UP000727056"/>
    </source>
</evidence>
<feature type="domain" description="Tyr recombinase" evidence="5">
    <location>
        <begin position="186"/>
        <end position="382"/>
    </location>
</feature>
<reference evidence="7 8" key="1">
    <citation type="submission" date="2020-03" db="EMBL/GenBank/DDBJ databases">
        <title>Draft genome of Streptomyces sp. ventii, isolated from the Axial Seamount in the Pacific Ocean, and resequencing of the two type strains Streptomyces lonarensis strain NCL 716 and Streptomyces bohaiensis strain 11A07.</title>
        <authorList>
            <person name="Loughran R.M."/>
            <person name="Pfannmuller K.M."/>
            <person name="Wasson B.J."/>
            <person name="Deadmond M.C."/>
            <person name="Paddock B.E."/>
            <person name="Koyack M.J."/>
            <person name="Gallegos D.A."/>
            <person name="Mitchell E.A."/>
            <person name="Ushijima B."/>
            <person name="Saw J.H."/>
            <person name="Mcphail K.L."/>
            <person name="Videau P."/>
        </authorList>
    </citation>
    <scope>NUCLEOTIDE SEQUENCE [LARGE SCALE GENOMIC DNA]</scope>
    <source>
        <strain evidence="7 8">11A07</strain>
    </source>
</reference>
<dbReference type="Pfam" id="PF14657">
    <property type="entry name" value="Arm-DNA-bind_4"/>
    <property type="match status" value="1"/>
</dbReference>
<evidence type="ECO:0000256" key="4">
    <source>
        <dbReference type="PROSITE-ProRule" id="PRU01248"/>
    </source>
</evidence>
<keyword evidence="2 4" id="KW-0238">DNA-binding</keyword>
<evidence type="ECO:0000256" key="3">
    <source>
        <dbReference type="ARBA" id="ARBA00023172"/>
    </source>
</evidence>
<organism evidence="7 8">
    <name type="scientific">Streptomyces bohaiensis</name>
    <dbReference type="NCBI Taxonomy" id="1431344"/>
    <lineage>
        <taxon>Bacteria</taxon>
        <taxon>Bacillati</taxon>
        <taxon>Actinomycetota</taxon>
        <taxon>Actinomycetes</taxon>
        <taxon>Kitasatosporales</taxon>
        <taxon>Streptomycetaceae</taxon>
        <taxon>Streptomyces</taxon>
    </lineage>
</organism>
<evidence type="ECO:0000256" key="1">
    <source>
        <dbReference type="ARBA" id="ARBA00008857"/>
    </source>
</evidence>
<protein>
    <submittedName>
        <fullName evidence="7">Site-specific integrase</fullName>
    </submittedName>
</protein>
<dbReference type="InterPro" id="IPR010998">
    <property type="entry name" value="Integrase_recombinase_N"/>
</dbReference>
<dbReference type="SUPFAM" id="SSF56349">
    <property type="entry name" value="DNA breaking-rejoining enzymes"/>
    <property type="match status" value="1"/>
</dbReference>
<dbReference type="PROSITE" id="PS51900">
    <property type="entry name" value="CB"/>
    <property type="match status" value="1"/>
</dbReference>
<keyword evidence="8" id="KW-1185">Reference proteome</keyword>
<proteinExistence type="inferred from homology"/>
<dbReference type="Pfam" id="PF00589">
    <property type="entry name" value="Phage_integrase"/>
    <property type="match status" value="1"/>
</dbReference>
<dbReference type="InterPro" id="IPR013762">
    <property type="entry name" value="Integrase-like_cat_sf"/>
</dbReference>
<dbReference type="InterPro" id="IPR011010">
    <property type="entry name" value="DNA_brk_join_enz"/>
</dbReference>
<dbReference type="Gene3D" id="1.10.150.130">
    <property type="match status" value="1"/>
</dbReference>
<dbReference type="InterPro" id="IPR044068">
    <property type="entry name" value="CB"/>
</dbReference>
<dbReference type="PROSITE" id="PS51898">
    <property type="entry name" value="TYR_RECOMBINASE"/>
    <property type="match status" value="1"/>
</dbReference>
<feature type="domain" description="Core-binding (CB)" evidence="6">
    <location>
        <begin position="67"/>
        <end position="158"/>
    </location>
</feature>
<gene>
    <name evidence="7" type="ORF">HCN52_05295</name>
</gene>
<accession>A0ABX1C8W3</accession>
<dbReference type="EMBL" id="JAAVJC010000023">
    <property type="protein sequence ID" value="NJQ14368.1"/>
    <property type="molecule type" value="Genomic_DNA"/>
</dbReference>
<dbReference type="Proteomes" id="UP000727056">
    <property type="component" value="Unassembled WGS sequence"/>
</dbReference>